<evidence type="ECO:0000259" key="1">
    <source>
        <dbReference type="Pfam" id="PF13280"/>
    </source>
</evidence>
<gene>
    <name evidence="3" type="ORF">ADS79_15195</name>
    <name evidence="2" type="ORF">BRE01_63650</name>
</gene>
<organism evidence="3 4">
    <name type="scientific">Brevibacillus reuszeri</name>
    <dbReference type="NCBI Taxonomy" id="54915"/>
    <lineage>
        <taxon>Bacteria</taxon>
        <taxon>Bacillati</taxon>
        <taxon>Bacillota</taxon>
        <taxon>Bacilli</taxon>
        <taxon>Bacillales</taxon>
        <taxon>Paenibacillaceae</taxon>
        <taxon>Brevibacillus</taxon>
    </lineage>
</organism>
<keyword evidence="5" id="KW-1185">Reference proteome</keyword>
<sequence length="71" mass="8200">MNKEILRAIKHHQHIRIIYVGRDGQTTMRVIRPLAIEGERLKVYCLTRNGPRVFSLSNLLAIEPVVNDHVV</sequence>
<dbReference type="Pfam" id="PF13280">
    <property type="entry name" value="WYL"/>
    <property type="match status" value="1"/>
</dbReference>
<evidence type="ECO:0000313" key="5">
    <source>
        <dbReference type="Proteomes" id="UP000319578"/>
    </source>
</evidence>
<dbReference type="STRING" id="54915.ADS79_15195"/>
<comment type="caution">
    <text evidence="3">The sequence shown here is derived from an EMBL/GenBank/DDBJ whole genome shotgun (WGS) entry which is preliminary data.</text>
</comment>
<dbReference type="Proteomes" id="UP000036834">
    <property type="component" value="Unassembled WGS sequence"/>
</dbReference>
<feature type="domain" description="WYL" evidence="1">
    <location>
        <begin position="4"/>
        <end position="63"/>
    </location>
</feature>
<dbReference type="PROSITE" id="PS52050">
    <property type="entry name" value="WYL"/>
    <property type="match status" value="1"/>
</dbReference>
<accession>A0A0K9YQ46</accession>
<dbReference type="Proteomes" id="UP000319578">
    <property type="component" value="Unassembled WGS sequence"/>
</dbReference>
<evidence type="ECO:0000313" key="3">
    <source>
        <dbReference type="EMBL" id="KNB70305.1"/>
    </source>
</evidence>
<evidence type="ECO:0000313" key="2">
    <source>
        <dbReference type="EMBL" id="GED72663.1"/>
    </source>
</evidence>
<proteinExistence type="predicted"/>
<dbReference type="OrthoDB" id="2991134at2"/>
<evidence type="ECO:0000313" key="4">
    <source>
        <dbReference type="Proteomes" id="UP000036834"/>
    </source>
</evidence>
<dbReference type="InterPro" id="IPR026881">
    <property type="entry name" value="WYL_dom"/>
</dbReference>
<protein>
    <recommendedName>
        <fullName evidence="1">WYL domain-containing protein</fullName>
    </recommendedName>
</protein>
<reference evidence="2 5" key="3">
    <citation type="submission" date="2019-06" db="EMBL/GenBank/DDBJ databases">
        <title>Whole genome shotgun sequence of Brevibacillus reuszeri NBRC 15719.</title>
        <authorList>
            <person name="Hosoyama A."/>
            <person name="Uohara A."/>
            <person name="Ohji S."/>
            <person name="Ichikawa N."/>
        </authorList>
    </citation>
    <scope>NUCLEOTIDE SEQUENCE [LARGE SCALE GENOMIC DNA]</scope>
    <source>
        <strain evidence="2 5">NBRC 15719</strain>
    </source>
</reference>
<dbReference type="EMBL" id="LGIQ01000009">
    <property type="protein sequence ID" value="KNB70305.1"/>
    <property type="molecule type" value="Genomic_DNA"/>
</dbReference>
<dbReference type="PATRIC" id="fig|54915.3.peg.2034"/>
<name>A0A0K9YQ46_9BACL</name>
<dbReference type="RefSeq" id="WP_049739276.1">
    <property type="nucleotide sequence ID" value="NZ_BJON01000032.1"/>
</dbReference>
<dbReference type="EMBL" id="BJON01000032">
    <property type="protein sequence ID" value="GED72663.1"/>
    <property type="molecule type" value="Genomic_DNA"/>
</dbReference>
<reference evidence="4" key="1">
    <citation type="submission" date="2015-07" db="EMBL/GenBank/DDBJ databases">
        <title>Genome sequencing project for genomic taxonomy and phylogenomics of Bacillus-like bacteria.</title>
        <authorList>
            <person name="Liu B."/>
            <person name="Wang J."/>
            <person name="Zhu Y."/>
            <person name="Liu G."/>
            <person name="Chen Q."/>
            <person name="Chen Z."/>
            <person name="Lan J."/>
            <person name="Che J."/>
            <person name="Ge C."/>
            <person name="Shi H."/>
            <person name="Pan Z."/>
            <person name="Liu X."/>
        </authorList>
    </citation>
    <scope>NUCLEOTIDE SEQUENCE [LARGE SCALE GENOMIC DNA]</scope>
    <source>
        <strain evidence="4">DSM 9887</strain>
    </source>
</reference>
<reference evidence="3" key="2">
    <citation type="submission" date="2015-07" db="EMBL/GenBank/DDBJ databases">
        <title>MeaNS - Measles Nucleotide Surveillance Program.</title>
        <authorList>
            <person name="Tran T."/>
            <person name="Druce J."/>
        </authorList>
    </citation>
    <scope>NUCLEOTIDE SEQUENCE</scope>
    <source>
        <strain evidence="3">DSM 9887</strain>
    </source>
</reference>
<dbReference type="AlphaFoldDB" id="A0A0K9YQ46"/>